<protein>
    <submittedName>
        <fullName evidence="1">Unannotated protein</fullName>
    </submittedName>
</protein>
<organism evidence="1">
    <name type="scientific">freshwater metagenome</name>
    <dbReference type="NCBI Taxonomy" id="449393"/>
    <lineage>
        <taxon>unclassified sequences</taxon>
        <taxon>metagenomes</taxon>
        <taxon>ecological metagenomes</taxon>
    </lineage>
</organism>
<reference evidence="1" key="1">
    <citation type="submission" date="2020-05" db="EMBL/GenBank/DDBJ databases">
        <authorList>
            <person name="Chiriac C."/>
            <person name="Salcher M."/>
            <person name="Ghai R."/>
            <person name="Kavagutti S V."/>
        </authorList>
    </citation>
    <scope>NUCLEOTIDE SEQUENCE</scope>
</reference>
<evidence type="ECO:0000313" key="1">
    <source>
        <dbReference type="EMBL" id="CAB4329453.1"/>
    </source>
</evidence>
<dbReference type="EMBL" id="CAESAB010000001">
    <property type="protein sequence ID" value="CAB4329453.1"/>
    <property type="molecule type" value="Genomic_DNA"/>
</dbReference>
<accession>A0A6J5YNT4</accession>
<gene>
    <name evidence="1" type="ORF">UFOPK3820_00031</name>
</gene>
<name>A0A6J5YNT4_9ZZZZ</name>
<proteinExistence type="predicted"/>
<dbReference type="AlphaFoldDB" id="A0A6J5YNT4"/>
<sequence length="401" mass="41991">MKKTALLLVLTMSFLTPAHAVQKNIAVKKIEKLVSAPDAELLTASGSSIILISNVDSPTAQISISALDTSGTAIWQKKIESQQEEIASAVTSDNAGNIWLAGFASVKNSIESSTATATETATATAENPDGVVAEDYPDMREDLRVLTVWKLSPLGELISAYSKELSEPGLVNGISVNTSGISIVGQFSGRPFLITANQSGAFSKMYFVGTSKTVINTVVRNTDSTSNLFGASTEKLGGKNLAGKRDGILMKVGKSGSITSVVRSSITKGDRAWLSSDSNLLLSGYVKSGKVVESAITKFNSAFVPTWTIRIPSTGESLALSAGKNSYAALNSNSAVKSLTGWKPTKSQLLLLTFDSKGIITAASGISDLSSPFALSYSKELGVVGLAKSVDQTVAVFKVTK</sequence>